<dbReference type="Pfam" id="PF00084">
    <property type="entry name" value="Sushi"/>
    <property type="match status" value="3"/>
</dbReference>
<feature type="domain" description="Sushi" evidence="7">
    <location>
        <begin position="1"/>
        <end position="34"/>
    </location>
</feature>
<feature type="disulfide bond" evidence="5">
    <location>
        <begin position="5"/>
        <end position="32"/>
    </location>
</feature>
<accession>A0A147BDB2</accession>
<evidence type="ECO:0000256" key="3">
    <source>
        <dbReference type="ARBA" id="ARBA00022729"/>
    </source>
</evidence>
<dbReference type="SUPFAM" id="SSF57535">
    <property type="entry name" value="Complement control module/SCR domain"/>
    <property type="match status" value="3"/>
</dbReference>
<dbReference type="InterPro" id="IPR051503">
    <property type="entry name" value="ComplSys_Reg/VirEntry_Med"/>
</dbReference>
<dbReference type="InterPro" id="IPR000436">
    <property type="entry name" value="Sushi_SCR_CCP_dom"/>
</dbReference>
<organism evidence="8">
    <name type="scientific">Ixodes ricinus</name>
    <name type="common">Common tick</name>
    <name type="synonym">Acarus ricinus</name>
    <dbReference type="NCBI Taxonomy" id="34613"/>
    <lineage>
        <taxon>Eukaryota</taxon>
        <taxon>Metazoa</taxon>
        <taxon>Ecdysozoa</taxon>
        <taxon>Arthropoda</taxon>
        <taxon>Chelicerata</taxon>
        <taxon>Arachnida</taxon>
        <taxon>Acari</taxon>
        <taxon>Parasitiformes</taxon>
        <taxon>Ixodida</taxon>
        <taxon>Ixodoidea</taxon>
        <taxon>Ixodidae</taxon>
        <taxon>Ixodinae</taxon>
        <taxon>Ixodes</taxon>
    </lineage>
</organism>
<keyword evidence="4 5" id="KW-1015">Disulfide bond</keyword>
<evidence type="ECO:0000256" key="4">
    <source>
        <dbReference type="ARBA" id="ARBA00023157"/>
    </source>
</evidence>
<keyword evidence="2 5" id="KW-0768">Sushi</keyword>
<comment type="subcellular location">
    <subcellularLocation>
        <location evidence="1">Virion</location>
    </subcellularLocation>
</comment>
<dbReference type="CDD" id="cd00033">
    <property type="entry name" value="CCP"/>
    <property type="match status" value="2"/>
</dbReference>
<dbReference type="Gene3D" id="2.10.70.10">
    <property type="entry name" value="Complement Module, domain 1"/>
    <property type="match status" value="3"/>
</dbReference>
<keyword evidence="8" id="KW-0430">Lectin</keyword>
<evidence type="ECO:0000256" key="5">
    <source>
        <dbReference type="PROSITE-ProRule" id="PRU00302"/>
    </source>
</evidence>
<keyword evidence="3" id="KW-0732">Signal</keyword>
<dbReference type="SMART" id="SM00032">
    <property type="entry name" value="CCP"/>
    <property type="match status" value="2"/>
</dbReference>
<dbReference type="PANTHER" id="PTHR45785:SF2">
    <property type="entry name" value="COMPLEMENT FACTOR H-RELATED"/>
    <property type="match status" value="1"/>
</dbReference>
<proteinExistence type="predicted"/>
<feature type="region of interest" description="Disordered" evidence="6">
    <location>
        <begin position="160"/>
        <end position="188"/>
    </location>
</feature>
<feature type="domain" description="Sushi" evidence="7">
    <location>
        <begin position="98"/>
        <end position="159"/>
    </location>
</feature>
<evidence type="ECO:0000259" key="7">
    <source>
        <dbReference type="PROSITE" id="PS50923"/>
    </source>
</evidence>
<protein>
    <submittedName>
        <fullName evidence="8">Putative p-selectin</fullName>
    </submittedName>
</protein>
<dbReference type="PROSITE" id="PS50923">
    <property type="entry name" value="SUSHI"/>
    <property type="match status" value="3"/>
</dbReference>
<dbReference type="PANTHER" id="PTHR45785">
    <property type="entry name" value="COMPLEMENT FACTOR H-RELATED"/>
    <property type="match status" value="1"/>
</dbReference>
<feature type="compositionally biased region" description="Low complexity" evidence="6">
    <location>
        <begin position="169"/>
        <end position="178"/>
    </location>
</feature>
<evidence type="ECO:0000313" key="8">
    <source>
        <dbReference type="EMBL" id="JAR88763.1"/>
    </source>
</evidence>
<comment type="caution">
    <text evidence="5">Lacks conserved residue(s) required for the propagation of feature annotation.</text>
</comment>
<dbReference type="EMBL" id="GEGO01006641">
    <property type="protein sequence ID" value="JAR88763.1"/>
    <property type="molecule type" value="Transcribed_RNA"/>
</dbReference>
<evidence type="ECO:0000256" key="2">
    <source>
        <dbReference type="ARBA" id="ARBA00022659"/>
    </source>
</evidence>
<evidence type="ECO:0000256" key="6">
    <source>
        <dbReference type="SAM" id="MobiDB-lite"/>
    </source>
</evidence>
<dbReference type="InterPro" id="IPR035976">
    <property type="entry name" value="Sushi/SCR/CCP_sf"/>
</dbReference>
<sequence>MQFACNDNLLLKGLDLISCSRDGQWDNLPPQCVEPRSNRSCVFPSLAPGVNVVWRTASEMRFACQRNLTLEGPEHVHCLLTGEWDATPPVCVQPQSVKGCPTFAEQDERLIIDGILPTYRLGDSITLSCPRGTELIPHVERITCLGDGWSETELPRCLDTKKESKKQKTSGSSKSQVSDVRKGNRSCATPSLAPGVNVVRRTAAEMRFACQRNLTLEG</sequence>
<feature type="disulfide bond" evidence="5">
    <location>
        <begin position="64"/>
        <end position="91"/>
    </location>
</feature>
<feature type="domain" description="Sushi" evidence="7">
    <location>
        <begin position="39"/>
        <end position="93"/>
    </location>
</feature>
<dbReference type="GO" id="GO:0030246">
    <property type="term" value="F:carbohydrate binding"/>
    <property type="evidence" value="ECO:0007669"/>
    <property type="project" value="UniProtKB-KW"/>
</dbReference>
<feature type="non-terminal residue" evidence="8">
    <location>
        <position position="218"/>
    </location>
</feature>
<reference evidence="8" key="1">
    <citation type="journal article" date="2018" name="PLoS Negl. Trop. Dis.">
        <title>Sialome diversity of ticks revealed by RNAseq of single tick salivary glands.</title>
        <authorList>
            <person name="Perner J."/>
            <person name="Kropackova S."/>
            <person name="Kopacek P."/>
            <person name="Ribeiro J.M."/>
        </authorList>
    </citation>
    <scope>NUCLEOTIDE SEQUENCE</scope>
    <source>
        <strain evidence="8">Siblings of single egg batch collected in Ceske Budejovice</strain>
        <tissue evidence="8">Salivary glands</tissue>
    </source>
</reference>
<dbReference type="AlphaFoldDB" id="A0A147BDB2"/>
<name>A0A147BDB2_IXORI</name>
<evidence type="ECO:0000256" key="1">
    <source>
        <dbReference type="ARBA" id="ARBA00004328"/>
    </source>
</evidence>